<dbReference type="SUPFAM" id="SSF48239">
    <property type="entry name" value="Terpenoid cyclases/Protein prenyltransferases"/>
    <property type="match status" value="1"/>
</dbReference>
<organism evidence="3 4">
    <name type="scientific">Anatilimnocola aggregata</name>
    <dbReference type="NCBI Taxonomy" id="2528021"/>
    <lineage>
        <taxon>Bacteria</taxon>
        <taxon>Pseudomonadati</taxon>
        <taxon>Planctomycetota</taxon>
        <taxon>Planctomycetia</taxon>
        <taxon>Pirellulales</taxon>
        <taxon>Pirellulaceae</taxon>
        <taxon>Anatilimnocola</taxon>
    </lineage>
</organism>
<protein>
    <recommendedName>
        <fullName evidence="2">Cytochrome C Planctomycete-type domain-containing protein</fullName>
    </recommendedName>
</protein>
<sequence precursor="true">MKAVCTVLCLLLSAGLARAQGTVQLQPEMLSRFIGKYCSKCHGANEPEADLRLDNVSPQISRDKTERTWRRVLEALREGDMPPEGEPRPDAKELKAVVDHLAIAISRSTTLLEPLPQYKTAGIEIPHATADEPKLKRFSQEAAVKYLDDGAVAWVRTYKCITCHSSGTYMAERPGLTKMFGPPPVEVHKNFTDAVYIESADKGDFWFVWRTLGLAEWDKHVAGELSDHTDKALKEMFSRQQNNGAWNIAERRIQIPHVISEFELAVQAARAITAAPGWLEKLEDENLRQRVERLRKYFREYRPRNDYELALLLRVDTLLPGVVSPEQRRQSIGMLRRRQQEDGGWSTRRMSNVQDWSVVADPRIADAWQSRPDANNPGSDAYMTAFAIVLLREAGVPATDEQIQEGIAWLKGNQRKSGRWWVQSLTYPGDNRRHFTTYIATAQALRALHLCGELEPAIATE</sequence>
<name>A0A517Y7G8_9BACT</name>
<dbReference type="CDD" id="cd00688">
    <property type="entry name" value="ISOPREN_C2_like"/>
    <property type="match status" value="1"/>
</dbReference>
<gene>
    <name evidence="3" type="ORF">ETAA8_12610</name>
</gene>
<feature type="chain" id="PRO_5021698196" description="Cytochrome C Planctomycete-type domain-containing protein" evidence="1">
    <location>
        <begin position="20"/>
        <end position="461"/>
    </location>
</feature>
<evidence type="ECO:0000256" key="1">
    <source>
        <dbReference type="SAM" id="SignalP"/>
    </source>
</evidence>
<reference evidence="3 4" key="1">
    <citation type="submission" date="2019-02" db="EMBL/GenBank/DDBJ databases">
        <title>Deep-cultivation of Planctomycetes and their phenomic and genomic characterization uncovers novel biology.</title>
        <authorList>
            <person name="Wiegand S."/>
            <person name="Jogler M."/>
            <person name="Boedeker C."/>
            <person name="Pinto D."/>
            <person name="Vollmers J."/>
            <person name="Rivas-Marin E."/>
            <person name="Kohn T."/>
            <person name="Peeters S.H."/>
            <person name="Heuer A."/>
            <person name="Rast P."/>
            <person name="Oberbeckmann S."/>
            <person name="Bunk B."/>
            <person name="Jeske O."/>
            <person name="Meyerdierks A."/>
            <person name="Storesund J.E."/>
            <person name="Kallscheuer N."/>
            <person name="Luecker S."/>
            <person name="Lage O.M."/>
            <person name="Pohl T."/>
            <person name="Merkel B.J."/>
            <person name="Hornburger P."/>
            <person name="Mueller R.-W."/>
            <person name="Bruemmer F."/>
            <person name="Labrenz M."/>
            <person name="Spormann A.M."/>
            <person name="Op den Camp H."/>
            <person name="Overmann J."/>
            <person name="Amann R."/>
            <person name="Jetten M.S.M."/>
            <person name="Mascher T."/>
            <person name="Medema M.H."/>
            <person name="Devos D.P."/>
            <person name="Kaster A.-K."/>
            <person name="Ovreas L."/>
            <person name="Rohde M."/>
            <person name="Galperin M.Y."/>
            <person name="Jogler C."/>
        </authorList>
    </citation>
    <scope>NUCLEOTIDE SEQUENCE [LARGE SCALE GENOMIC DNA]</scope>
    <source>
        <strain evidence="3 4">ETA_A8</strain>
    </source>
</reference>
<dbReference type="InterPro" id="IPR008930">
    <property type="entry name" value="Terpenoid_cyclase/PrenylTrfase"/>
</dbReference>
<dbReference type="Proteomes" id="UP000315017">
    <property type="component" value="Chromosome"/>
</dbReference>
<dbReference type="Pfam" id="PF07635">
    <property type="entry name" value="PSCyt1"/>
    <property type="match status" value="1"/>
</dbReference>
<proteinExistence type="predicted"/>
<dbReference type="Gene3D" id="1.50.10.20">
    <property type="match status" value="1"/>
</dbReference>
<evidence type="ECO:0000313" key="3">
    <source>
        <dbReference type="EMBL" id="QDU26186.1"/>
    </source>
</evidence>
<dbReference type="KEGG" id="aagg:ETAA8_12610"/>
<feature type="signal peptide" evidence="1">
    <location>
        <begin position="1"/>
        <end position="19"/>
    </location>
</feature>
<dbReference type="InterPro" id="IPR011429">
    <property type="entry name" value="Cyt_c_Planctomycete-type"/>
</dbReference>
<keyword evidence="4" id="KW-1185">Reference proteome</keyword>
<dbReference type="AlphaFoldDB" id="A0A517Y7G8"/>
<dbReference type="EMBL" id="CP036274">
    <property type="protein sequence ID" value="QDU26186.1"/>
    <property type="molecule type" value="Genomic_DNA"/>
</dbReference>
<accession>A0A517Y7G8</accession>
<feature type="domain" description="Cytochrome C Planctomycete-type" evidence="2">
    <location>
        <begin position="38"/>
        <end position="85"/>
    </location>
</feature>
<dbReference type="OrthoDB" id="246249at2"/>
<keyword evidence="1" id="KW-0732">Signal</keyword>
<dbReference type="RefSeq" id="WP_145086349.1">
    <property type="nucleotide sequence ID" value="NZ_CP036274.1"/>
</dbReference>
<evidence type="ECO:0000313" key="4">
    <source>
        <dbReference type="Proteomes" id="UP000315017"/>
    </source>
</evidence>
<evidence type="ECO:0000259" key="2">
    <source>
        <dbReference type="Pfam" id="PF07635"/>
    </source>
</evidence>